<accession>A0A4P7N792</accession>
<evidence type="ECO:0000256" key="2">
    <source>
        <dbReference type="SAM" id="SignalP"/>
    </source>
</evidence>
<evidence type="ECO:0000256" key="1">
    <source>
        <dbReference type="SAM" id="MobiDB-lite"/>
    </source>
</evidence>
<organism evidence="3 4">
    <name type="scientific">Pyricularia oryzae</name>
    <name type="common">Rice blast fungus</name>
    <name type="synonym">Magnaporthe oryzae</name>
    <dbReference type="NCBI Taxonomy" id="318829"/>
    <lineage>
        <taxon>Eukaryota</taxon>
        <taxon>Fungi</taxon>
        <taxon>Dikarya</taxon>
        <taxon>Ascomycota</taxon>
        <taxon>Pezizomycotina</taxon>
        <taxon>Sordariomycetes</taxon>
        <taxon>Sordariomycetidae</taxon>
        <taxon>Magnaporthales</taxon>
        <taxon>Pyriculariaceae</taxon>
        <taxon>Pyricularia</taxon>
    </lineage>
</organism>
<protein>
    <submittedName>
        <fullName evidence="3">Uncharacterized protein</fullName>
    </submittedName>
</protein>
<sequence length="268" mass="29645">MKFLFFIAIAAGLASSTAINPAHQGSDLESRDEIQNDAITAWAAPGSAVHGRQALVHGERHASSPVFKRQPGLFSKKWRPEYYLQDDEGSAAPKSRPAKLSPYPPKPPAGVDTKRLQVWVRINTNMYQEKDLNKVPGFAHAGLRQLTKDIGGKHTDLVIGRGSNWYMFGLAYKDSSWRHRENGDGTMTQVEAEPMDVHSKSRWIFKGVIVDPEINVPGSPVLIGIGKFFVSYQVPIGPTHPDSNNSEGKESGMIASRMFMIYRRGDGE</sequence>
<feature type="chain" id="PRO_5020651894" evidence="2">
    <location>
        <begin position="19"/>
        <end position="268"/>
    </location>
</feature>
<dbReference type="Proteomes" id="UP000294847">
    <property type="component" value="Chromosome 3"/>
</dbReference>
<dbReference type="EMBL" id="CP034206">
    <property type="protein sequence ID" value="QBZ58488.1"/>
    <property type="molecule type" value="Genomic_DNA"/>
</dbReference>
<evidence type="ECO:0000313" key="4">
    <source>
        <dbReference type="Proteomes" id="UP000294847"/>
    </source>
</evidence>
<feature type="region of interest" description="Disordered" evidence="1">
    <location>
        <begin position="87"/>
        <end position="112"/>
    </location>
</feature>
<proteinExistence type="predicted"/>
<feature type="signal peptide" evidence="2">
    <location>
        <begin position="1"/>
        <end position="18"/>
    </location>
</feature>
<evidence type="ECO:0000313" key="3">
    <source>
        <dbReference type="EMBL" id="QBZ58488.1"/>
    </source>
</evidence>
<reference evidence="3 4" key="1">
    <citation type="journal article" date="2019" name="Mol. Biol. Evol.">
        <title>Blast fungal genomes show frequent chromosomal changes, gene gains and losses, and effector gene turnover.</title>
        <authorList>
            <person name="Gomez Luciano L.B."/>
            <person name="Jason Tsai I."/>
            <person name="Chuma I."/>
            <person name="Tosa Y."/>
            <person name="Chen Y.H."/>
            <person name="Li J.Y."/>
            <person name="Li M.Y."/>
            <person name="Jade Lu M.Y."/>
            <person name="Nakayashiki H."/>
            <person name="Li W.H."/>
        </authorList>
    </citation>
    <scope>NUCLEOTIDE SEQUENCE [LARGE SCALE GENOMIC DNA]</scope>
    <source>
        <strain evidence="3">MZ5-1-6</strain>
    </source>
</reference>
<keyword evidence="2" id="KW-0732">Signal</keyword>
<name>A0A4P7N792_PYROR</name>
<dbReference type="AlphaFoldDB" id="A0A4P7N792"/>
<gene>
    <name evidence="3" type="ORF">PoMZ_03441</name>
</gene>